<name>A0AAQ4RX02_GASAC</name>
<reference evidence="1" key="2">
    <citation type="submission" date="2025-08" db="UniProtKB">
        <authorList>
            <consortium name="Ensembl"/>
        </authorList>
    </citation>
    <scope>IDENTIFICATION</scope>
</reference>
<dbReference type="GO" id="GO:0005737">
    <property type="term" value="C:cytoplasm"/>
    <property type="evidence" value="ECO:0007669"/>
    <property type="project" value="TreeGrafter"/>
</dbReference>
<dbReference type="PANTHER" id="PTHR32379">
    <property type="entry name" value="GUANIDINOACETATE N-METHYLTRANSFERASE"/>
    <property type="match status" value="1"/>
</dbReference>
<dbReference type="InterPro" id="IPR029063">
    <property type="entry name" value="SAM-dependent_MTases_sf"/>
</dbReference>
<reference evidence="1" key="3">
    <citation type="submission" date="2025-09" db="UniProtKB">
        <authorList>
            <consortium name="Ensembl"/>
        </authorList>
    </citation>
    <scope>IDENTIFICATION</scope>
</reference>
<organism evidence="1 2">
    <name type="scientific">Gasterosteus aculeatus aculeatus</name>
    <name type="common">three-spined stickleback</name>
    <dbReference type="NCBI Taxonomy" id="481459"/>
    <lineage>
        <taxon>Eukaryota</taxon>
        <taxon>Metazoa</taxon>
        <taxon>Chordata</taxon>
        <taxon>Craniata</taxon>
        <taxon>Vertebrata</taxon>
        <taxon>Euteleostomi</taxon>
        <taxon>Actinopterygii</taxon>
        <taxon>Neopterygii</taxon>
        <taxon>Teleostei</taxon>
        <taxon>Neoteleostei</taxon>
        <taxon>Acanthomorphata</taxon>
        <taxon>Eupercaria</taxon>
        <taxon>Perciformes</taxon>
        <taxon>Cottioidei</taxon>
        <taxon>Gasterosteales</taxon>
        <taxon>Gasterosteidae</taxon>
        <taxon>Gasterosteus</taxon>
    </lineage>
</organism>
<dbReference type="PANTHER" id="PTHR32379:SF1">
    <property type="entry name" value="GUANIDINOACETATE N-METHYLTRANSFERASE"/>
    <property type="match status" value="1"/>
</dbReference>
<sequence>MLLPTGFPSTPNRVKKLSMVSLIRRRKIAHQKCGNTHQCTARTCGVNAASEPPGKLSHCVVVFGPAGGRVLEIGFGMAIAATKIESYPIEEHWIIECNDGVFARLENWAKSQPHKVVPLKGLWENVVSTLPDNHFDGILYDTYPLSEDTWHTHQFDFIKGHANRLLKSGGVLTYCNLTSWGELLKTKYDNIEKMFEETQVPHLLQAGFKKEKISTTTMDIAPPTECKYYSFNKMITPTIVKD</sequence>
<dbReference type="Ensembl" id="ENSGACT00000083120.1">
    <property type="protein sequence ID" value="ENSGACP00000068244.1"/>
    <property type="gene ID" value="ENSGACG00000008306.2"/>
</dbReference>
<dbReference type="GO" id="GO:0005634">
    <property type="term" value="C:nucleus"/>
    <property type="evidence" value="ECO:0007669"/>
    <property type="project" value="TreeGrafter"/>
</dbReference>
<keyword evidence="2" id="KW-1185">Reference proteome</keyword>
<evidence type="ECO:0000313" key="1">
    <source>
        <dbReference type="Ensembl" id="ENSGACP00000068244.1"/>
    </source>
</evidence>
<dbReference type="FunFam" id="3.40.50.150:FF:000739">
    <property type="entry name" value="Guanidinoacetate N-methyltransferase"/>
    <property type="match status" value="1"/>
</dbReference>
<dbReference type="AlphaFoldDB" id="A0AAQ4RX02"/>
<dbReference type="GO" id="GO:0006601">
    <property type="term" value="P:creatine biosynthetic process"/>
    <property type="evidence" value="ECO:0007669"/>
    <property type="project" value="TreeGrafter"/>
</dbReference>
<dbReference type="CDD" id="cd02440">
    <property type="entry name" value="AdoMet_MTases"/>
    <property type="match status" value="1"/>
</dbReference>
<protein>
    <submittedName>
        <fullName evidence="1">Guanidinoacetate N-methyltransferase</fullName>
    </submittedName>
</protein>
<dbReference type="Proteomes" id="UP000007635">
    <property type="component" value="Chromosome VIII"/>
</dbReference>
<reference evidence="1 2" key="1">
    <citation type="journal article" date="2021" name="G3 (Bethesda)">
        <title>Improved contiguity of the threespine stickleback genome using long-read sequencing.</title>
        <authorList>
            <person name="Nath S."/>
            <person name="Shaw D.E."/>
            <person name="White M.A."/>
        </authorList>
    </citation>
    <scope>NUCLEOTIDE SEQUENCE [LARGE SCALE GENOMIC DNA]</scope>
    <source>
        <strain evidence="1 2">Lake Benthic</strain>
    </source>
</reference>
<dbReference type="Gene3D" id="3.40.50.150">
    <property type="entry name" value="Vaccinia Virus protein VP39"/>
    <property type="match status" value="1"/>
</dbReference>
<proteinExistence type="predicted"/>
<evidence type="ECO:0000313" key="2">
    <source>
        <dbReference type="Proteomes" id="UP000007635"/>
    </source>
</evidence>
<dbReference type="SUPFAM" id="SSF53335">
    <property type="entry name" value="S-adenosyl-L-methionine-dependent methyltransferases"/>
    <property type="match status" value="1"/>
</dbReference>
<dbReference type="InterPro" id="IPR051038">
    <property type="entry name" value="RMT2/GAMT_Mtase"/>
</dbReference>
<accession>A0AAQ4RX02</accession>
<dbReference type="GO" id="GO:0030731">
    <property type="term" value="F:guanidinoacetate N-methyltransferase activity"/>
    <property type="evidence" value="ECO:0007669"/>
    <property type="project" value="TreeGrafter"/>
</dbReference>
<dbReference type="GeneTree" id="ENSGT00390000018061"/>